<feature type="signal peptide" evidence="1">
    <location>
        <begin position="1"/>
        <end position="18"/>
    </location>
</feature>
<evidence type="ECO:0000256" key="1">
    <source>
        <dbReference type="SAM" id="SignalP"/>
    </source>
</evidence>
<keyword evidence="3" id="KW-1185">Reference proteome</keyword>
<dbReference type="Proteomes" id="UP000004994">
    <property type="component" value="Chromosome 9"/>
</dbReference>
<feature type="chain" id="PRO_5018574698" description="C2H2-type domain-containing protein" evidence="1">
    <location>
        <begin position="19"/>
        <end position="84"/>
    </location>
</feature>
<accession>A0A3Q7I526</accession>
<keyword evidence="1" id="KW-0732">Signal</keyword>
<dbReference type="EnsemblPlants" id="Solyc09g064760.2.1">
    <property type="protein sequence ID" value="Solyc09g064760.2.1"/>
    <property type="gene ID" value="Solyc09g064760.2"/>
</dbReference>
<dbReference type="InParanoid" id="A0A3Q7I526"/>
<evidence type="ECO:0000313" key="2">
    <source>
        <dbReference type="EnsemblPlants" id="Solyc09g064760.2.1"/>
    </source>
</evidence>
<reference evidence="2" key="2">
    <citation type="submission" date="2019-01" db="UniProtKB">
        <authorList>
            <consortium name="EnsemblPlants"/>
        </authorList>
    </citation>
    <scope>IDENTIFICATION</scope>
    <source>
        <strain evidence="2">cv. Heinz 1706</strain>
    </source>
</reference>
<organism evidence="2">
    <name type="scientific">Solanum lycopersicum</name>
    <name type="common">Tomato</name>
    <name type="synonym">Lycopersicon esculentum</name>
    <dbReference type="NCBI Taxonomy" id="4081"/>
    <lineage>
        <taxon>Eukaryota</taxon>
        <taxon>Viridiplantae</taxon>
        <taxon>Streptophyta</taxon>
        <taxon>Embryophyta</taxon>
        <taxon>Tracheophyta</taxon>
        <taxon>Spermatophyta</taxon>
        <taxon>Magnoliopsida</taxon>
        <taxon>eudicotyledons</taxon>
        <taxon>Gunneridae</taxon>
        <taxon>Pentapetalae</taxon>
        <taxon>asterids</taxon>
        <taxon>lamiids</taxon>
        <taxon>Solanales</taxon>
        <taxon>Solanaceae</taxon>
        <taxon>Solanoideae</taxon>
        <taxon>Solaneae</taxon>
        <taxon>Solanum</taxon>
        <taxon>Solanum subgen. Lycopersicon</taxon>
    </lineage>
</organism>
<protein>
    <recommendedName>
        <fullName evidence="4">C2H2-type domain-containing protein</fullName>
    </recommendedName>
</protein>
<sequence>MWGCTILISFAYVMSGVCNKHCKSFESLREHVSGKLFCPLAKVDCSAVFAERGCIFCLKICSSMDSLNKHNETCRLTTPQSIVN</sequence>
<reference evidence="2" key="1">
    <citation type="journal article" date="2012" name="Nature">
        <title>The tomato genome sequence provides insights into fleshy fruit evolution.</title>
        <authorList>
            <consortium name="Tomato Genome Consortium"/>
        </authorList>
    </citation>
    <scope>NUCLEOTIDE SEQUENCE [LARGE SCALE GENOMIC DNA]</scope>
    <source>
        <strain evidence="2">cv. Heinz 1706</strain>
    </source>
</reference>
<evidence type="ECO:0000313" key="3">
    <source>
        <dbReference type="Proteomes" id="UP000004994"/>
    </source>
</evidence>
<dbReference type="AlphaFoldDB" id="A0A3Q7I526"/>
<evidence type="ECO:0008006" key="4">
    <source>
        <dbReference type="Google" id="ProtNLM"/>
    </source>
</evidence>
<proteinExistence type="predicted"/>
<dbReference type="Gramene" id="Solyc09g064760.2.1">
    <property type="protein sequence ID" value="Solyc09g064760.2.1"/>
    <property type="gene ID" value="Solyc09g064760.2"/>
</dbReference>
<name>A0A3Q7I526_SOLLC</name>
<dbReference type="STRING" id="4081.A0A3Q7I526"/>